<dbReference type="Gene3D" id="1.10.357.10">
    <property type="entry name" value="Tetracycline Repressor, domain 2"/>
    <property type="match status" value="1"/>
</dbReference>
<dbReference type="EMBL" id="JBHSKP010000015">
    <property type="protein sequence ID" value="MFC5154468.1"/>
    <property type="molecule type" value="Genomic_DNA"/>
</dbReference>
<dbReference type="SUPFAM" id="SSF46689">
    <property type="entry name" value="Homeodomain-like"/>
    <property type="match status" value="1"/>
</dbReference>
<proteinExistence type="predicted"/>
<name>A0ABW0AP05_9ACTN</name>
<accession>A0ABW0AP05</accession>
<dbReference type="RefSeq" id="WP_344481736.1">
    <property type="nucleotide sequence ID" value="NZ_BAAASB010000016.1"/>
</dbReference>
<organism evidence="2 3">
    <name type="scientific">Streptomyces amakusaensis</name>
    <dbReference type="NCBI Taxonomy" id="67271"/>
    <lineage>
        <taxon>Bacteria</taxon>
        <taxon>Bacillati</taxon>
        <taxon>Actinomycetota</taxon>
        <taxon>Actinomycetes</taxon>
        <taxon>Kitasatosporales</taxon>
        <taxon>Streptomycetaceae</taxon>
        <taxon>Streptomyces</taxon>
    </lineage>
</organism>
<dbReference type="InterPro" id="IPR041583">
    <property type="entry name" value="TetR_C_31"/>
</dbReference>
<comment type="caution">
    <text evidence="2">The sequence shown here is derived from an EMBL/GenBank/DDBJ whole genome shotgun (WGS) entry which is preliminary data.</text>
</comment>
<reference evidence="3" key="1">
    <citation type="journal article" date="2019" name="Int. J. Syst. Evol. Microbiol.">
        <title>The Global Catalogue of Microorganisms (GCM) 10K type strain sequencing project: providing services to taxonomists for standard genome sequencing and annotation.</title>
        <authorList>
            <consortium name="The Broad Institute Genomics Platform"/>
            <consortium name="The Broad Institute Genome Sequencing Center for Infectious Disease"/>
            <person name="Wu L."/>
            <person name="Ma J."/>
        </authorList>
    </citation>
    <scope>NUCLEOTIDE SEQUENCE [LARGE SCALE GENOMIC DNA]</scope>
    <source>
        <strain evidence="3">PCU 266</strain>
    </source>
</reference>
<gene>
    <name evidence="2" type="ORF">ACFPRH_22265</name>
</gene>
<feature type="domain" description="Tetracyclin repressor-like C-terminal group 31" evidence="1">
    <location>
        <begin position="59"/>
        <end position="150"/>
    </location>
</feature>
<sequence>MSHRTVAREAELPATASTYYFESIDALLTAALTSCMNEDAERIRALIEAPDDGTDKRRGLALLMVEILSTPGHLLAEFELCLLASRRPDLRGPTRHWAETLRAFARLFTDDPLRVEVFSNAYDGLLLKALMADEPPSADGFEAMLRQLLPDGI</sequence>
<dbReference type="Proteomes" id="UP001596160">
    <property type="component" value="Unassembled WGS sequence"/>
</dbReference>
<evidence type="ECO:0000259" key="1">
    <source>
        <dbReference type="Pfam" id="PF17940"/>
    </source>
</evidence>
<protein>
    <submittedName>
        <fullName evidence="2">TetR/AcrR family transcriptional regulator</fullName>
    </submittedName>
</protein>
<dbReference type="Pfam" id="PF17940">
    <property type="entry name" value="TetR_C_31"/>
    <property type="match status" value="1"/>
</dbReference>
<evidence type="ECO:0000313" key="3">
    <source>
        <dbReference type="Proteomes" id="UP001596160"/>
    </source>
</evidence>
<dbReference type="InterPro" id="IPR009057">
    <property type="entry name" value="Homeodomain-like_sf"/>
</dbReference>
<keyword evidence="3" id="KW-1185">Reference proteome</keyword>
<evidence type="ECO:0000313" key="2">
    <source>
        <dbReference type="EMBL" id="MFC5154468.1"/>
    </source>
</evidence>